<dbReference type="CDD" id="cd02947">
    <property type="entry name" value="TRX_family"/>
    <property type="match status" value="1"/>
</dbReference>
<proteinExistence type="predicted"/>
<dbReference type="SUPFAM" id="SSF52833">
    <property type="entry name" value="Thioredoxin-like"/>
    <property type="match status" value="1"/>
</dbReference>
<name>M1XKU0_NATM8</name>
<dbReference type="Gene3D" id="3.40.30.10">
    <property type="entry name" value="Glutaredoxin"/>
    <property type="match status" value="1"/>
</dbReference>
<dbReference type="InterPro" id="IPR036249">
    <property type="entry name" value="Thioredoxin-like_sf"/>
</dbReference>
<dbReference type="InterPro" id="IPR013766">
    <property type="entry name" value="Thioredoxin_domain"/>
</dbReference>
<evidence type="ECO:0000259" key="1">
    <source>
        <dbReference type="PROSITE" id="PS51352"/>
    </source>
</evidence>
<sequence>MSGVVSDSNSAERTEHEWPVELADGRALEAFVSGSDAALVEFYTEGCGICRSMEPVLGNLARELDAPVGYINPRDDQPLVERFDVRSVPLFVCFVDGDPVARRSEGFISGDDLAAWVRRHADGGERNPA</sequence>
<dbReference type="PANTHER" id="PTHR45663:SF11">
    <property type="entry name" value="GEO12009P1"/>
    <property type="match status" value="1"/>
</dbReference>
<evidence type="ECO:0000313" key="2">
    <source>
        <dbReference type="EMBL" id="CCQ36501.1"/>
    </source>
</evidence>
<dbReference type="GO" id="GO:0005737">
    <property type="term" value="C:cytoplasm"/>
    <property type="evidence" value="ECO:0007669"/>
    <property type="project" value="TreeGrafter"/>
</dbReference>
<protein>
    <submittedName>
        <fullName evidence="2">Thioredoxin</fullName>
    </submittedName>
</protein>
<dbReference type="GeneID" id="14651233"/>
<dbReference type="Proteomes" id="UP000011867">
    <property type="component" value="Chromosome"/>
</dbReference>
<dbReference type="HOGENOM" id="CLU_090389_10_4_2"/>
<dbReference type="RefSeq" id="WP_015409300.1">
    <property type="nucleotide sequence ID" value="NC_020388.1"/>
</dbReference>
<gene>
    <name evidence="2" type="primary">trxA2</name>
    <name evidence="2" type="ordered locus">Nmlp_2333</name>
</gene>
<dbReference type="eggNOG" id="arCOG01972">
    <property type="taxonomic scope" value="Archaea"/>
</dbReference>
<keyword evidence="3" id="KW-1185">Reference proteome</keyword>
<dbReference type="AlphaFoldDB" id="M1XKU0"/>
<reference evidence="2 3" key="1">
    <citation type="journal article" date="2013" name="Genome Announc.">
        <title>Genome of the haloarchaeon Natronomonas moolapensis, a neutrophilic member of a previously haloalkaliphilic genus.</title>
        <authorList>
            <person name="Dyall-Smith M.L."/>
            <person name="Pfeiffer F."/>
            <person name="Oberwinkler T."/>
            <person name="Klee K."/>
            <person name="Rampp M."/>
            <person name="Palm P."/>
            <person name="Gross K."/>
            <person name="Schuster S.C."/>
            <person name="Oesterhelt D."/>
        </authorList>
    </citation>
    <scope>NUCLEOTIDE SEQUENCE [LARGE SCALE GENOMIC DNA]</scope>
    <source>
        <strain evidence="3">DSM 18674 / JCM 14361 / 8.8.11</strain>
    </source>
</reference>
<dbReference type="OrthoDB" id="35385at2157"/>
<dbReference type="STRING" id="268739.Nmlp_2333"/>
<accession>M1XKU0</accession>
<feature type="domain" description="Thioredoxin" evidence="1">
    <location>
        <begin position="1"/>
        <end position="122"/>
    </location>
</feature>
<organism evidence="2 3">
    <name type="scientific">Natronomonas moolapensis (strain DSM 18674 / CECT 7526 / JCM 14361 / 8.8.11)</name>
    <dbReference type="NCBI Taxonomy" id="268739"/>
    <lineage>
        <taxon>Archaea</taxon>
        <taxon>Methanobacteriati</taxon>
        <taxon>Methanobacteriota</taxon>
        <taxon>Stenosarchaea group</taxon>
        <taxon>Halobacteria</taxon>
        <taxon>Halobacteriales</taxon>
        <taxon>Natronomonadaceae</taxon>
        <taxon>Natronomonas</taxon>
    </lineage>
</organism>
<dbReference type="PANTHER" id="PTHR45663">
    <property type="entry name" value="GEO12009P1"/>
    <property type="match status" value="1"/>
</dbReference>
<dbReference type="EMBL" id="HF582854">
    <property type="protein sequence ID" value="CCQ36501.1"/>
    <property type="molecule type" value="Genomic_DNA"/>
</dbReference>
<dbReference type="Pfam" id="PF00085">
    <property type="entry name" value="Thioredoxin"/>
    <property type="match status" value="1"/>
</dbReference>
<dbReference type="KEGG" id="nmo:Nmlp_2333"/>
<dbReference type="GO" id="GO:0015035">
    <property type="term" value="F:protein-disulfide reductase activity"/>
    <property type="evidence" value="ECO:0007669"/>
    <property type="project" value="TreeGrafter"/>
</dbReference>
<evidence type="ECO:0000313" key="3">
    <source>
        <dbReference type="Proteomes" id="UP000011867"/>
    </source>
</evidence>
<dbReference type="PROSITE" id="PS51352">
    <property type="entry name" value="THIOREDOXIN_2"/>
    <property type="match status" value="1"/>
</dbReference>